<evidence type="ECO:0000313" key="5">
    <source>
        <dbReference type="Proteomes" id="UP001501175"/>
    </source>
</evidence>
<dbReference type="Proteomes" id="UP001501175">
    <property type="component" value="Unassembled WGS sequence"/>
</dbReference>
<evidence type="ECO:0000256" key="2">
    <source>
        <dbReference type="ARBA" id="ARBA00022737"/>
    </source>
</evidence>
<accession>A0ABP8MPT6</accession>
<dbReference type="SMART" id="SM00089">
    <property type="entry name" value="PKD"/>
    <property type="match status" value="1"/>
</dbReference>
<gene>
    <name evidence="4" type="ORF">GCM10023189_19630</name>
</gene>
<name>A0ABP8MPT6_9BACT</name>
<evidence type="ECO:0000256" key="1">
    <source>
        <dbReference type="ARBA" id="ARBA00022441"/>
    </source>
</evidence>
<dbReference type="PANTHER" id="PTHR24412">
    <property type="entry name" value="KELCH PROTEIN"/>
    <property type="match status" value="1"/>
</dbReference>
<dbReference type="SUPFAM" id="SSF49299">
    <property type="entry name" value="PKD domain"/>
    <property type="match status" value="1"/>
</dbReference>
<dbReference type="Pfam" id="PF18911">
    <property type="entry name" value="PKD_4"/>
    <property type="match status" value="1"/>
</dbReference>
<evidence type="ECO:0000259" key="3">
    <source>
        <dbReference type="PROSITE" id="PS50093"/>
    </source>
</evidence>
<organism evidence="4 5">
    <name type="scientific">Nibrella saemangeumensis</name>
    <dbReference type="NCBI Taxonomy" id="1084526"/>
    <lineage>
        <taxon>Bacteria</taxon>
        <taxon>Pseudomonadati</taxon>
        <taxon>Bacteroidota</taxon>
        <taxon>Cytophagia</taxon>
        <taxon>Cytophagales</taxon>
        <taxon>Spirosomataceae</taxon>
        <taxon>Nibrella</taxon>
    </lineage>
</organism>
<protein>
    <recommendedName>
        <fullName evidence="3">PKD domain-containing protein</fullName>
    </recommendedName>
</protein>
<dbReference type="InterPro" id="IPR000601">
    <property type="entry name" value="PKD_dom"/>
</dbReference>
<dbReference type="Gene3D" id="2.60.40.10">
    <property type="entry name" value="Immunoglobulins"/>
    <property type="match status" value="1"/>
</dbReference>
<dbReference type="PANTHER" id="PTHR24412:SF489">
    <property type="entry name" value="RING FINGER DOMAIN AND KELCH REPEAT-CONTAINING PROTEIN DDB_G0271372"/>
    <property type="match status" value="1"/>
</dbReference>
<dbReference type="InterPro" id="IPR015915">
    <property type="entry name" value="Kelch-typ_b-propeller"/>
</dbReference>
<dbReference type="EMBL" id="BAABHD010000023">
    <property type="protein sequence ID" value="GAA4453896.1"/>
    <property type="molecule type" value="Genomic_DNA"/>
</dbReference>
<keyword evidence="1" id="KW-0880">Kelch repeat</keyword>
<sequence>MLFAGFAGGCSKWSLEPKQLISGPPVAKFTVSNNNCIATCTVTFTNESTNATSYEWDFGDGSTSTQTNPSKQYTQAGTFTVKLTANSPGGSNTAQQTVTISSSSLNFVWQRIADFPGLPRSDAGVFVIGNKAYLAGGNLGGENQTDELWEFDAGANRWNLKRSLPRRGAYATGFAYNNIGYLTGMFTVKQAVPGEVLVYNQSTDQWATRTDSRMNRTFCSACVLGDKAYIGVGQTNDGSQSVAQTGLLEYNMSAGSSALIPATGMGSRLDGRLGPVMFPYNGKCIIGGGALVSNDIVSFPLSFVEFNPNSATKFDGRPDMSRSIIRFVHLAGRTFGFTESNTQIYEYKNDNWELLPSAQSNAPPVQIGAVGFSIGNTFYLGLGSDQNGVRNKEVWTLKLN</sequence>
<dbReference type="InterPro" id="IPR013783">
    <property type="entry name" value="Ig-like_fold"/>
</dbReference>
<dbReference type="PROSITE" id="PS50093">
    <property type="entry name" value="PKD"/>
    <property type="match status" value="1"/>
</dbReference>
<dbReference type="InterPro" id="IPR035986">
    <property type="entry name" value="PKD_dom_sf"/>
</dbReference>
<dbReference type="CDD" id="cd00146">
    <property type="entry name" value="PKD"/>
    <property type="match status" value="1"/>
</dbReference>
<comment type="caution">
    <text evidence="4">The sequence shown here is derived from an EMBL/GenBank/DDBJ whole genome shotgun (WGS) entry which is preliminary data.</text>
</comment>
<evidence type="ECO:0000313" key="4">
    <source>
        <dbReference type="EMBL" id="GAA4453896.1"/>
    </source>
</evidence>
<dbReference type="SUPFAM" id="SSF117281">
    <property type="entry name" value="Kelch motif"/>
    <property type="match status" value="1"/>
</dbReference>
<dbReference type="InterPro" id="IPR022409">
    <property type="entry name" value="PKD/Chitinase_dom"/>
</dbReference>
<keyword evidence="2" id="KW-0677">Repeat</keyword>
<reference evidence="5" key="1">
    <citation type="journal article" date="2019" name="Int. J. Syst. Evol. Microbiol.">
        <title>The Global Catalogue of Microorganisms (GCM) 10K type strain sequencing project: providing services to taxonomists for standard genome sequencing and annotation.</title>
        <authorList>
            <consortium name="The Broad Institute Genomics Platform"/>
            <consortium name="The Broad Institute Genome Sequencing Center for Infectious Disease"/>
            <person name="Wu L."/>
            <person name="Ma J."/>
        </authorList>
    </citation>
    <scope>NUCLEOTIDE SEQUENCE [LARGE SCALE GENOMIC DNA]</scope>
    <source>
        <strain evidence="5">JCM 17927</strain>
    </source>
</reference>
<feature type="domain" description="PKD" evidence="3">
    <location>
        <begin position="24"/>
        <end position="107"/>
    </location>
</feature>
<keyword evidence="5" id="KW-1185">Reference proteome</keyword>
<proteinExistence type="predicted"/>